<keyword evidence="2" id="KW-0238">DNA-binding</keyword>
<dbReference type="InterPro" id="IPR009057">
    <property type="entry name" value="Homeodomain-like_sf"/>
</dbReference>
<sequence>MTRLTMDISQQILFLVGTLGAVNGLMVSIYLFLSKKMKSPAALFLAIFLLAISVRVGKSAFLYFNPKLAKIYLQIGLSACWLIGPSLFYFYKSALGEVRTIPVSWKWTYGILIGIIILTGVIWPYSLQPYAWRKIIAPLIYLEWCIYLVATGVLLKTVWRKAFSADAQLQPAEKFWLLLFLSNCIIHLAYLLSYAAVIHGMYIVGAVSFSFFLYLTFFFLYNSNLQSIYLDAPIGTGEKSAKRKIPLPDASNWIDKLERVIHEEQLYKDPQLKLSDLAKKIQISSHQLSQLLNDNLGKSFSTYINEYRIREACQLITTDDRLTLEAIGYEVGFNSKSTFYTAFKKIKDTTPALYKENPKIRNNI</sequence>
<feature type="transmembrane region" description="Helical" evidence="4">
    <location>
        <begin position="42"/>
        <end position="65"/>
    </location>
</feature>
<evidence type="ECO:0000313" key="7">
    <source>
        <dbReference type="Proteomes" id="UP000552864"/>
    </source>
</evidence>
<dbReference type="GO" id="GO:0003700">
    <property type="term" value="F:DNA-binding transcription factor activity"/>
    <property type="evidence" value="ECO:0007669"/>
    <property type="project" value="InterPro"/>
</dbReference>
<gene>
    <name evidence="6" type="ORF">HGH91_29410</name>
</gene>
<comment type="caution">
    <text evidence="6">The sequence shown here is derived from an EMBL/GenBank/DDBJ whole genome shotgun (WGS) entry which is preliminary data.</text>
</comment>
<keyword evidence="4" id="KW-1133">Transmembrane helix</keyword>
<keyword evidence="7" id="KW-1185">Reference proteome</keyword>
<organism evidence="6 7">
    <name type="scientific">Chitinophaga eiseniae</name>
    <dbReference type="NCBI Taxonomy" id="634771"/>
    <lineage>
        <taxon>Bacteria</taxon>
        <taxon>Pseudomonadati</taxon>
        <taxon>Bacteroidota</taxon>
        <taxon>Chitinophagia</taxon>
        <taxon>Chitinophagales</taxon>
        <taxon>Chitinophagaceae</taxon>
        <taxon>Chitinophaga</taxon>
    </lineage>
</organism>
<evidence type="ECO:0000256" key="1">
    <source>
        <dbReference type="ARBA" id="ARBA00023015"/>
    </source>
</evidence>
<protein>
    <submittedName>
        <fullName evidence="6">AraC family transcriptional regulator</fullName>
    </submittedName>
</protein>
<dbReference type="Proteomes" id="UP000552864">
    <property type="component" value="Unassembled WGS sequence"/>
</dbReference>
<evidence type="ECO:0000256" key="3">
    <source>
        <dbReference type="ARBA" id="ARBA00023163"/>
    </source>
</evidence>
<evidence type="ECO:0000259" key="5">
    <source>
        <dbReference type="PROSITE" id="PS01124"/>
    </source>
</evidence>
<dbReference type="Pfam" id="PF12833">
    <property type="entry name" value="HTH_18"/>
    <property type="match status" value="1"/>
</dbReference>
<accession>A0A847SHJ0</accession>
<name>A0A847SHJ0_9BACT</name>
<dbReference type="SMART" id="SM00342">
    <property type="entry name" value="HTH_ARAC"/>
    <property type="match status" value="1"/>
</dbReference>
<keyword evidence="1" id="KW-0805">Transcription regulation</keyword>
<dbReference type="InterPro" id="IPR018060">
    <property type="entry name" value="HTH_AraC"/>
</dbReference>
<keyword evidence="3" id="KW-0804">Transcription</keyword>
<reference evidence="6 7" key="1">
    <citation type="submission" date="2020-04" db="EMBL/GenBank/DDBJ databases">
        <authorList>
            <person name="Yin C."/>
        </authorList>
    </citation>
    <scope>NUCLEOTIDE SEQUENCE [LARGE SCALE GENOMIC DNA]</scope>
    <source>
        <strain evidence="6 7">Ak56</strain>
    </source>
</reference>
<keyword evidence="4" id="KW-0812">Transmembrane</keyword>
<dbReference type="InterPro" id="IPR018062">
    <property type="entry name" value="HTH_AraC-typ_CS"/>
</dbReference>
<feature type="transmembrane region" description="Helical" evidence="4">
    <location>
        <begin position="103"/>
        <end position="123"/>
    </location>
</feature>
<feature type="transmembrane region" description="Helical" evidence="4">
    <location>
        <begin position="12"/>
        <end position="33"/>
    </location>
</feature>
<keyword evidence="4" id="KW-0472">Membrane</keyword>
<evidence type="ECO:0000256" key="4">
    <source>
        <dbReference type="SAM" id="Phobius"/>
    </source>
</evidence>
<feature type="transmembrane region" description="Helical" evidence="4">
    <location>
        <begin position="202"/>
        <end position="221"/>
    </location>
</feature>
<dbReference type="PROSITE" id="PS00041">
    <property type="entry name" value="HTH_ARAC_FAMILY_1"/>
    <property type="match status" value="1"/>
</dbReference>
<dbReference type="PANTHER" id="PTHR43280:SF29">
    <property type="entry name" value="ARAC-FAMILY TRANSCRIPTIONAL REGULATOR"/>
    <property type="match status" value="1"/>
</dbReference>
<feature type="transmembrane region" description="Helical" evidence="4">
    <location>
        <begin position="71"/>
        <end position="91"/>
    </location>
</feature>
<dbReference type="PROSITE" id="PS01124">
    <property type="entry name" value="HTH_ARAC_FAMILY_2"/>
    <property type="match status" value="1"/>
</dbReference>
<dbReference type="SUPFAM" id="SSF46689">
    <property type="entry name" value="Homeodomain-like"/>
    <property type="match status" value="1"/>
</dbReference>
<dbReference type="Gene3D" id="1.10.10.60">
    <property type="entry name" value="Homeodomain-like"/>
    <property type="match status" value="2"/>
</dbReference>
<evidence type="ECO:0000313" key="6">
    <source>
        <dbReference type="EMBL" id="NLR82770.1"/>
    </source>
</evidence>
<feature type="transmembrane region" description="Helical" evidence="4">
    <location>
        <begin position="135"/>
        <end position="155"/>
    </location>
</feature>
<dbReference type="RefSeq" id="WP_168742825.1">
    <property type="nucleotide sequence ID" value="NZ_JABAHZ010000012.1"/>
</dbReference>
<evidence type="ECO:0000256" key="2">
    <source>
        <dbReference type="ARBA" id="ARBA00023125"/>
    </source>
</evidence>
<dbReference type="GO" id="GO:0043565">
    <property type="term" value="F:sequence-specific DNA binding"/>
    <property type="evidence" value="ECO:0007669"/>
    <property type="project" value="InterPro"/>
</dbReference>
<feature type="domain" description="HTH araC/xylS-type" evidence="5">
    <location>
        <begin position="255"/>
        <end position="357"/>
    </location>
</feature>
<dbReference type="AlphaFoldDB" id="A0A847SHJ0"/>
<dbReference type="EMBL" id="JABAHZ010000012">
    <property type="protein sequence ID" value="NLR82770.1"/>
    <property type="molecule type" value="Genomic_DNA"/>
</dbReference>
<feature type="transmembrane region" description="Helical" evidence="4">
    <location>
        <begin position="175"/>
        <end position="196"/>
    </location>
</feature>
<proteinExistence type="predicted"/>
<dbReference type="PANTHER" id="PTHR43280">
    <property type="entry name" value="ARAC-FAMILY TRANSCRIPTIONAL REGULATOR"/>
    <property type="match status" value="1"/>
</dbReference>